<reference evidence="4 5" key="1">
    <citation type="submission" date="2024-02" db="EMBL/GenBank/DDBJ databases">
        <authorList>
            <person name="Vignale AGUSTIN F."/>
            <person name="Sosa J E."/>
            <person name="Modenutti C."/>
        </authorList>
    </citation>
    <scope>NUCLEOTIDE SEQUENCE [LARGE SCALE GENOMIC DNA]</scope>
</reference>
<protein>
    <recommendedName>
        <fullName evidence="3">Elongation factor G-like domain-containing protein</fullName>
    </recommendedName>
</protein>
<dbReference type="PANTHER" id="PTHR43512:SF4">
    <property type="entry name" value="TRANSLATION FACTOR GUF1 HOMOLOG, CHLOROPLASTIC"/>
    <property type="match status" value="1"/>
</dbReference>
<dbReference type="SUPFAM" id="SSF52540">
    <property type="entry name" value="P-loop containing nucleoside triphosphate hydrolases"/>
    <property type="match status" value="1"/>
</dbReference>
<keyword evidence="2" id="KW-0342">GTP-binding</keyword>
<feature type="domain" description="Elongation factor G-like" evidence="3">
    <location>
        <begin position="101"/>
        <end position="166"/>
    </location>
</feature>
<keyword evidence="1" id="KW-0547">Nucleotide-binding</keyword>
<dbReference type="EMBL" id="CAUOFW020000964">
    <property type="protein sequence ID" value="CAK9139474.1"/>
    <property type="molecule type" value="Genomic_DNA"/>
</dbReference>
<evidence type="ECO:0000259" key="3">
    <source>
        <dbReference type="Pfam" id="PF22042"/>
    </source>
</evidence>
<gene>
    <name evidence="4" type="ORF">ILEXP_LOCUS6865</name>
</gene>
<comment type="caution">
    <text evidence="4">The sequence shown here is derived from an EMBL/GenBank/DDBJ whole genome shotgun (WGS) entry which is preliminary data.</text>
</comment>
<keyword evidence="5" id="KW-1185">Reference proteome</keyword>
<dbReference type="Proteomes" id="UP001642360">
    <property type="component" value="Unassembled WGS sequence"/>
</dbReference>
<organism evidence="4 5">
    <name type="scientific">Ilex paraguariensis</name>
    <name type="common">yerba mate</name>
    <dbReference type="NCBI Taxonomy" id="185542"/>
    <lineage>
        <taxon>Eukaryota</taxon>
        <taxon>Viridiplantae</taxon>
        <taxon>Streptophyta</taxon>
        <taxon>Embryophyta</taxon>
        <taxon>Tracheophyta</taxon>
        <taxon>Spermatophyta</taxon>
        <taxon>Magnoliopsida</taxon>
        <taxon>eudicotyledons</taxon>
        <taxon>Gunneridae</taxon>
        <taxon>Pentapetalae</taxon>
        <taxon>asterids</taxon>
        <taxon>campanulids</taxon>
        <taxon>Aquifoliales</taxon>
        <taxon>Aquifoliaceae</taxon>
        <taxon>Ilex</taxon>
    </lineage>
</organism>
<evidence type="ECO:0000256" key="1">
    <source>
        <dbReference type="ARBA" id="ARBA00022741"/>
    </source>
</evidence>
<proteinExistence type="predicted"/>
<dbReference type="Gene3D" id="2.40.30.10">
    <property type="entry name" value="Translation factors"/>
    <property type="match status" value="1"/>
</dbReference>
<dbReference type="Gene3D" id="3.40.50.300">
    <property type="entry name" value="P-loop containing nucleotide triphosphate hydrolases"/>
    <property type="match status" value="1"/>
</dbReference>
<dbReference type="InterPro" id="IPR027417">
    <property type="entry name" value="P-loop_NTPase"/>
</dbReference>
<dbReference type="SUPFAM" id="SSF50447">
    <property type="entry name" value="Translation proteins"/>
    <property type="match status" value="1"/>
</dbReference>
<dbReference type="AlphaFoldDB" id="A0ABC8R397"/>
<dbReference type="PANTHER" id="PTHR43512">
    <property type="entry name" value="TRANSLATION FACTOR GUF1-RELATED"/>
    <property type="match status" value="1"/>
</dbReference>
<evidence type="ECO:0000256" key="2">
    <source>
        <dbReference type="ARBA" id="ARBA00023134"/>
    </source>
</evidence>
<evidence type="ECO:0000313" key="4">
    <source>
        <dbReference type="EMBL" id="CAK9139474.1"/>
    </source>
</evidence>
<name>A0ABC8R397_9AQUA</name>
<dbReference type="InterPro" id="IPR053905">
    <property type="entry name" value="EF-G-like_DII"/>
</dbReference>
<sequence>MVRKVLVEIIEGKNPGEKVLNKIDLPGAEPNRVSQEIEEVSLLDKRKYIHVFVVGLDCSNAIYCSAKVGFQLIFFEGMGIAEILNAIVQRIPPPRDTAERPFRALIFDSYYDSYRGVVVYFRVIDGTIKKGDRIIFMASGKDYFADEIGVLSPNQLQVGELYAGEPETSNDYLFLCIAIVIHTRGRGNTLFSLDGAAVTGGFNERKSTASTGGFNGSFN</sequence>
<evidence type="ECO:0000313" key="5">
    <source>
        <dbReference type="Proteomes" id="UP001642360"/>
    </source>
</evidence>
<accession>A0ABC8R397</accession>
<dbReference type="GO" id="GO:0005525">
    <property type="term" value="F:GTP binding"/>
    <property type="evidence" value="ECO:0007669"/>
    <property type="project" value="UniProtKB-KW"/>
</dbReference>
<dbReference type="Pfam" id="PF22042">
    <property type="entry name" value="EF-G_D2"/>
    <property type="match status" value="1"/>
</dbReference>
<dbReference type="InterPro" id="IPR009000">
    <property type="entry name" value="Transl_B-barrel_sf"/>
</dbReference>
<dbReference type="InterPro" id="IPR006297">
    <property type="entry name" value="EF-4"/>
</dbReference>